<sequence>MAVNRAHVKAGGSGQTASVHPFSRALPRYLLSHAAWEQRDCSEFHRPQSTSRATSTKRLRFAKLHSVGTRLKCSDSKGQRVDGRKPKHISYGLL</sequence>
<evidence type="ECO:0000256" key="1">
    <source>
        <dbReference type="SAM" id="MobiDB-lite"/>
    </source>
</evidence>
<accession>A0A4Y2M281</accession>
<name>A0A4Y2M281_ARAVE</name>
<organism evidence="2 3">
    <name type="scientific">Araneus ventricosus</name>
    <name type="common">Orbweaver spider</name>
    <name type="synonym">Epeira ventricosa</name>
    <dbReference type="NCBI Taxonomy" id="182803"/>
    <lineage>
        <taxon>Eukaryota</taxon>
        <taxon>Metazoa</taxon>
        <taxon>Ecdysozoa</taxon>
        <taxon>Arthropoda</taxon>
        <taxon>Chelicerata</taxon>
        <taxon>Arachnida</taxon>
        <taxon>Araneae</taxon>
        <taxon>Araneomorphae</taxon>
        <taxon>Entelegynae</taxon>
        <taxon>Araneoidea</taxon>
        <taxon>Araneidae</taxon>
        <taxon>Araneus</taxon>
    </lineage>
</organism>
<dbReference type="AlphaFoldDB" id="A0A4Y2M281"/>
<proteinExistence type="predicted"/>
<comment type="caution">
    <text evidence="2">The sequence shown here is derived from an EMBL/GenBank/DDBJ whole genome shotgun (WGS) entry which is preliminary data.</text>
</comment>
<protein>
    <submittedName>
        <fullName evidence="2">Uncharacterized protein</fullName>
    </submittedName>
</protein>
<reference evidence="2 3" key="1">
    <citation type="journal article" date="2019" name="Sci. Rep.">
        <title>Orb-weaving spider Araneus ventricosus genome elucidates the spidroin gene catalogue.</title>
        <authorList>
            <person name="Kono N."/>
            <person name="Nakamura H."/>
            <person name="Ohtoshi R."/>
            <person name="Moran D.A.P."/>
            <person name="Shinohara A."/>
            <person name="Yoshida Y."/>
            <person name="Fujiwara M."/>
            <person name="Mori M."/>
            <person name="Tomita M."/>
            <person name="Arakawa K."/>
        </authorList>
    </citation>
    <scope>NUCLEOTIDE SEQUENCE [LARGE SCALE GENOMIC DNA]</scope>
</reference>
<feature type="compositionally biased region" description="Basic and acidic residues" evidence="1">
    <location>
        <begin position="74"/>
        <end position="84"/>
    </location>
</feature>
<feature type="region of interest" description="Disordered" evidence="1">
    <location>
        <begin position="74"/>
        <end position="94"/>
    </location>
</feature>
<keyword evidence="3" id="KW-1185">Reference proteome</keyword>
<dbReference type="EMBL" id="BGPR01006629">
    <property type="protein sequence ID" value="GBN20520.1"/>
    <property type="molecule type" value="Genomic_DNA"/>
</dbReference>
<dbReference type="Proteomes" id="UP000499080">
    <property type="component" value="Unassembled WGS sequence"/>
</dbReference>
<gene>
    <name evidence="2" type="ORF">AVEN_169961_1</name>
</gene>
<evidence type="ECO:0000313" key="3">
    <source>
        <dbReference type="Proteomes" id="UP000499080"/>
    </source>
</evidence>
<evidence type="ECO:0000313" key="2">
    <source>
        <dbReference type="EMBL" id="GBN20520.1"/>
    </source>
</evidence>